<dbReference type="AlphaFoldDB" id="A0A1D1W8G3"/>
<comment type="caution">
    <text evidence="2">The sequence shown here is derived from an EMBL/GenBank/DDBJ whole genome shotgun (WGS) entry which is preliminary data.</text>
</comment>
<reference evidence="2 3" key="1">
    <citation type="journal article" date="2016" name="Nat. Commun.">
        <title>Extremotolerant tardigrade genome and improved radiotolerance of human cultured cells by tardigrade-unique protein.</title>
        <authorList>
            <person name="Hashimoto T."/>
            <person name="Horikawa D.D."/>
            <person name="Saito Y."/>
            <person name="Kuwahara H."/>
            <person name="Kozuka-Hata H."/>
            <person name="Shin-I T."/>
            <person name="Minakuchi Y."/>
            <person name="Ohishi K."/>
            <person name="Motoyama A."/>
            <person name="Aizu T."/>
            <person name="Enomoto A."/>
            <person name="Kondo K."/>
            <person name="Tanaka S."/>
            <person name="Hara Y."/>
            <person name="Koshikawa S."/>
            <person name="Sagara H."/>
            <person name="Miura T."/>
            <person name="Yokobori S."/>
            <person name="Miyagawa K."/>
            <person name="Suzuki Y."/>
            <person name="Kubo T."/>
            <person name="Oyama M."/>
            <person name="Kohara Y."/>
            <person name="Fujiyama A."/>
            <person name="Arakawa K."/>
            <person name="Katayama T."/>
            <person name="Toyoda A."/>
            <person name="Kunieda T."/>
        </authorList>
    </citation>
    <scope>NUCLEOTIDE SEQUENCE [LARGE SCALE GENOMIC DNA]</scope>
    <source>
        <strain evidence="2 3">YOKOZUNA-1</strain>
    </source>
</reference>
<proteinExistence type="predicted"/>
<gene>
    <name evidence="2" type="primary">RvY_19162-1</name>
    <name evidence="2" type="synonym">RvY_19162.1</name>
    <name evidence="2" type="ORF">RvY_19162</name>
</gene>
<protein>
    <submittedName>
        <fullName evidence="2">Uncharacterized protein</fullName>
    </submittedName>
</protein>
<name>A0A1D1W8G3_RAMVA</name>
<feature type="region of interest" description="Disordered" evidence="1">
    <location>
        <begin position="1"/>
        <end position="45"/>
    </location>
</feature>
<dbReference type="EMBL" id="BDGG01000025">
    <property type="protein sequence ID" value="GAV09660.1"/>
    <property type="molecule type" value="Genomic_DNA"/>
</dbReference>
<dbReference type="Proteomes" id="UP000186922">
    <property type="component" value="Unassembled WGS sequence"/>
</dbReference>
<evidence type="ECO:0000313" key="3">
    <source>
        <dbReference type="Proteomes" id="UP000186922"/>
    </source>
</evidence>
<organism evidence="2 3">
    <name type="scientific">Ramazzottius varieornatus</name>
    <name type="common">Water bear</name>
    <name type="synonym">Tardigrade</name>
    <dbReference type="NCBI Taxonomy" id="947166"/>
    <lineage>
        <taxon>Eukaryota</taxon>
        <taxon>Metazoa</taxon>
        <taxon>Ecdysozoa</taxon>
        <taxon>Tardigrada</taxon>
        <taxon>Eutardigrada</taxon>
        <taxon>Parachela</taxon>
        <taxon>Hypsibioidea</taxon>
        <taxon>Ramazzottiidae</taxon>
        <taxon>Ramazzottius</taxon>
    </lineage>
</organism>
<sequence>MPLSSIGSHRLVPRQRTARQQAGTPSVRRHTQAPASPTEPSSHELFFPRIPDPRVLFDQAADVDYKKRAVNFWPEPVTKKRRSLSCVQKIFVKDMDI</sequence>
<evidence type="ECO:0000256" key="1">
    <source>
        <dbReference type="SAM" id="MobiDB-lite"/>
    </source>
</evidence>
<evidence type="ECO:0000313" key="2">
    <source>
        <dbReference type="EMBL" id="GAV09660.1"/>
    </source>
</evidence>
<accession>A0A1D1W8G3</accession>
<keyword evidence="3" id="KW-1185">Reference proteome</keyword>